<organism evidence="2 3">
    <name type="scientific">Streptomyces glaucus</name>
    <dbReference type="NCBI Taxonomy" id="284029"/>
    <lineage>
        <taxon>Bacteria</taxon>
        <taxon>Bacillati</taxon>
        <taxon>Actinomycetota</taxon>
        <taxon>Actinomycetes</taxon>
        <taxon>Kitasatosporales</taxon>
        <taxon>Streptomycetaceae</taxon>
        <taxon>Streptomyces</taxon>
    </lineage>
</organism>
<gene>
    <name evidence="2" type="ORF">GCM10010421_46960</name>
</gene>
<dbReference type="EMBL" id="BAAATK010000035">
    <property type="protein sequence ID" value="GAA2449278.1"/>
    <property type="molecule type" value="Genomic_DNA"/>
</dbReference>
<sequence length="153" mass="16261">MTSDRDVRTGSRQGLDGALSVADRLAVLELIALHGHLVDEGRLDRCPEVFTPDVVYDLSDFGQGRLTGLAALKEAAVALGAANPVAHHVTNVVIEEVADGRVLARSKGLGVLADGSCGSVTYEDTVVRGAEGWRICHRRVRARRAPLGGLVRE</sequence>
<evidence type="ECO:0000313" key="2">
    <source>
        <dbReference type="EMBL" id="GAA2449278.1"/>
    </source>
</evidence>
<evidence type="ECO:0000259" key="1">
    <source>
        <dbReference type="Pfam" id="PF13577"/>
    </source>
</evidence>
<dbReference type="Pfam" id="PF13577">
    <property type="entry name" value="SnoaL_4"/>
    <property type="match status" value="1"/>
</dbReference>
<name>A0ABP5XAQ5_9ACTN</name>
<dbReference type="InterPro" id="IPR037401">
    <property type="entry name" value="SnoaL-like"/>
</dbReference>
<protein>
    <recommendedName>
        <fullName evidence="1">SnoaL-like domain-containing protein</fullName>
    </recommendedName>
</protein>
<keyword evidence="3" id="KW-1185">Reference proteome</keyword>
<dbReference type="SUPFAM" id="SSF54427">
    <property type="entry name" value="NTF2-like"/>
    <property type="match status" value="1"/>
</dbReference>
<comment type="caution">
    <text evidence="2">The sequence shown here is derived from an EMBL/GenBank/DDBJ whole genome shotgun (WGS) entry which is preliminary data.</text>
</comment>
<feature type="domain" description="SnoaL-like" evidence="1">
    <location>
        <begin position="21"/>
        <end position="139"/>
    </location>
</feature>
<proteinExistence type="predicted"/>
<evidence type="ECO:0000313" key="3">
    <source>
        <dbReference type="Proteomes" id="UP001500460"/>
    </source>
</evidence>
<accession>A0ABP5XAQ5</accession>
<dbReference type="Gene3D" id="3.10.450.50">
    <property type="match status" value="1"/>
</dbReference>
<reference evidence="3" key="1">
    <citation type="journal article" date="2019" name="Int. J. Syst. Evol. Microbiol.">
        <title>The Global Catalogue of Microorganisms (GCM) 10K type strain sequencing project: providing services to taxonomists for standard genome sequencing and annotation.</title>
        <authorList>
            <consortium name="The Broad Institute Genomics Platform"/>
            <consortium name="The Broad Institute Genome Sequencing Center for Infectious Disease"/>
            <person name="Wu L."/>
            <person name="Ma J."/>
        </authorList>
    </citation>
    <scope>NUCLEOTIDE SEQUENCE [LARGE SCALE GENOMIC DNA]</scope>
    <source>
        <strain evidence="3">JCM 6922</strain>
    </source>
</reference>
<dbReference type="RefSeq" id="WP_344606673.1">
    <property type="nucleotide sequence ID" value="NZ_BAAATK010000035.1"/>
</dbReference>
<dbReference type="Proteomes" id="UP001500460">
    <property type="component" value="Unassembled WGS sequence"/>
</dbReference>
<dbReference type="InterPro" id="IPR032710">
    <property type="entry name" value="NTF2-like_dom_sf"/>
</dbReference>